<evidence type="ECO:0000259" key="1">
    <source>
        <dbReference type="PROSITE" id="PS51832"/>
    </source>
</evidence>
<dbReference type="InterPro" id="IPR003607">
    <property type="entry name" value="HD/PDEase_dom"/>
</dbReference>
<dbReference type="Gene3D" id="1.10.3210.10">
    <property type="entry name" value="Hypothetical protein af1432"/>
    <property type="match status" value="1"/>
</dbReference>
<dbReference type="STRING" id="45851.BHV86_10120"/>
<dbReference type="AlphaFoldDB" id="D4S0B1"/>
<dbReference type="InterPro" id="IPR006675">
    <property type="entry name" value="HDIG_dom"/>
</dbReference>
<organism evidence="2 3">
    <name type="scientific">Eshraghiella crossota DSM 2876</name>
    <dbReference type="NCBI Taxonomy" id="511680"/>
    <lineage>
        <taxon>Bacteria</taxon>
        <taxon>Bacillati</taxon>
        <taxon>Bacillota</taxon>
        <taxon>Clostridia</taxon>
        <taxon>Lachnospirales</taxon>
        <taxon>Lachnospiraceae</taxon>
        <taxon>Eshraghiella</taxon>
    </lineage>
</organism>
<dbReference type="GeneID" id="98918246"/>
<keyword evidence="3" id="KW-1185">Reference proteome</keyword>
<reference evidence="2 3" key="1">
    <citation type="submission" date="2010-02" db="EMBL/GenBank/DDBJ databases">
        <authorList>
            <person name="Weinstock G."/>
            <person name="Sodergren E."/>
            <person name="Clifton S."/>
            <person name="Fulton L."/>
            <person name="Fulton B."/>
            <person name="Courtney L."/>
            <person name="Fronick C."/>
            <person name="Harrison M."/>
            <person name="Strong C."/>
            <person name="Farmer C."/>
            <person name="Delahaunty K."/>
            <person name="Markovic C."/>
            <person name="Hall O."/>
            <person name="Minx P."/>
            <person name="Tomlinson C."/>
            <person name="Mitreva M."/>
            <person name="Nelson J."/>
            <person name="Hou S."/>
            <person name="Wollam A."/>
            <person name="Pepin K.H."/>
            <person name="Johnson M."/>
            <person name="Bhonagiri V."/>
            <person name="Zhang X."/>
            <person name="Suruliraj S."/>
            <person name="Warren W."/>
            <person name="Chinwalla A."/>
            <person name="Mardis E.R."/>
            <person name="Wilson R.K."/>
        </authorList>
    </citation>
    <scope>NUCLEOTIDE SEQUENCE [LARGE SCALE GENOMIC DNA]</scope>
    <source>
        <strain evidence="2 3">DSM 2876</strain>
    </source>
</reference>
<dbReference type="eggNOG" id="COG2206">
    <property type="taxonomic scope" value="Bacteria"/>
</dbReference>
<dbReference type="SMART" id="SM00471">
    <property type="entry name" value="HDc"/>
    <property type="match status" value="1"/>
</dbReference>
<sequence length="349" mass="39532">MKKVFISDLKEGMVIGRDTFTSSGILIVPAKVTVTKSIIEHLMSLGLTYVLIDENAVKENELKFDKHKIVEFNKKYTAAKDNLNNTFGKVLEGSLIKDDVENLVDASWNMMDENINTYEMLGMIYSMHRYSDATYMHCMNVGVIATMIGKWLDWKEEDLKILNTCGMFHDIGKLMIDKAILDKPSRLTDEEYKIMKTHTVKGYEILKPMGLDKRIVNAALLHHERCDGSGYPLGVKGDKLDEFTKIIAIADVYEALTANRVYRKSMCPFDAIAHFEKEGFGLYDTKILLVFIHNILNSYLNSQVRLSNGEEAEIVLINKQAGSKPVLITSSGRTIDLSKEKDIKITEII</sequence>
<dbReference type="PROSITE" id="PS51832">
    <property type="entry name" value="HD_GYP"/>
    <property type="match status" value="1"/>
</dbReference>
<dbReference type="PANTHER" id="PTHR43155:SF2">
    <property type="entry name" value="CYCLIC DI-GMP PHOSPHODIESTERASE PA4108"/>
    <property type="match status" value="1"/>
</dbReference>
<comment type="caution">
    <text evidence="2">The sequence shown here is derived from an EMBL/GenBank/DDBJ whole genome shotgun (WGS) entry which is preliminary data.</text>
</comment>
<dbReference type="SUPFAM" id="SSF109604">
    <property type="entry name" value="HD-domain/PDEase-like"/>
    <property type="match status" value="1"/>
</dbReference>
<dbReference type="RefSeq" id="WP_005603170.1">
    <property type="nucleotide sequence ID" value="NZ_GG663524.1"/>
</dbReference>
<dbReference type="PANTHER" id="PTHR43155">
    <property type="entry name" value="CYCLIC DI-GMP PHOSPHODIESTERASE PA4108-RELATED"/>
    <property type="match status" value="1"/>
</dbReference>
<evidence type="ECO:0000313" key="3">
    <source>
        <dbReference type="Proteomes" id="UP000006238"/>
    </source>
</evidence>
<evidence type="ECO:0000313" key="2">
    <source>
        <dbReference type="EMBL" id="EFF68259.1"/>
    </source>
</evidence>
<dbReference type="Pfam" id="PF13487">
    <property type="entry name" value="HD_5"/>
    <property type="match status" value="1"/>
</dbReference>
<gene>
    <name evidence="2" type="ORF">BUTYVIB_01528</name>
</gene>
<dbReference type="InterPro" id="IPR037522">
    <property type="entry name" value="HD_GYP_dom"/>
</dbReference>
<feature type="domain" description="HD-GYP" evidence="1">
    <location>
        <begin position="112"/>
        <end position="307"/>
    </location>
</feature>
<dbReference type="EMBL" id="ABWN01000030">
    <property type="protein sequence ID" value="EFF68259.1"/>
    <property type="molecule type" value="Genomic_DNA"/>
</dbReference>
<dbReference type="NCBIfam" id="TIGR00277">
    <property type="entry name" value="HDIG"/>
    <property type="match status" value="1"/>
</dbReference>
<dbReference type="HOGENOM" id="CLU_000445_92_1_9"/>
<dbReference type="Proteomes" id="UP000006238">
    <property type="component" value="Unassembled WGS sequence"/>
</dbReference>
<dbReference type="CDD" id="cd00077">
    <property type="entry name" value="HDc"/>
    <property type="match status" value="1"/>
</dbReference>
<name>D4S0B1_9FIRM</name>
<accession>D4S0B1</accession>
<proteinExistence type="predicted"/>
<protein>
    <submittedName>
        <fullName evidence="2">HDIG domain protein</fullName>
    </submittedName>
</protein>